<gene>
    <name evidence="9 14" type="primary">secD</name>
    <name evidence="14" type="ORF">GCM10023171_12250</name>
</gene>
<feature type="domain" description="SecDF P1 head subdomain" evidence="13">
    <location>
        <begin position="205"/>
        <end position="317"/>
    </location>
</feature>
<evidence type="ECO:0000259" key="12">
    <source>
        <dbReference type="Pfam" id="PF21760"/>
    </source>
</evidence>
<feature type="transmembrane region" description="Helical" evidence="9">
    <location>
        <begin position="444"/>
        <end position="461"/>
    </location>
</feature>
<keyword evidence="3 9" id="KW-1003">Cell membrane</keyword>
<comment type="subcellular location">
    <subcellularLocation>
        <location evidence="1 9">Cell membrane</location>
        <topology evidence="1 9">Multi-pass membrane protein</topology>
    </subcellularLocation>
</comment>
<comment type="function">
    <text evidence="9">Part of the Sec protein translocase complex. Interacts with the SecYEG preprotein conducting channel. SecDF uses the proton motive force (PMF) to complete protein translocation after the ATP-dependent function of SecA.</text>
</comment>
<dbReference type="Gene3D" id="3.30.70.3220">
    <property type="match status" value="1"/>
</dbReference>
<dbReference type="Proteomes" id="UP001500731">
    <property type="component" value="Unassembled WGS sequence"/>
</dbReference>
<feature type="region of interest" description="Disordered" evidence="10">
    <location>
        <begin position="134"/>
        <end position="167"/>
    </location>
</feature>
<feature type="transmembrane region" description="Helical" evidence="9">
    <location>
        <begin position="364"/>
        <end position="386"/>
    </location>
</feature>
<dbReference type="InterPro" id="IPR054384">
    <property type="entry name" value="SecDF_P1_head"/>
</dbReference>
<feature type="compositionally biased region" description="Basic and acidic residues" evidence="10">
    <location>
        <begin position="541"/>
        <end position="558"/>
    </location>
</feature>
<keyword evidence="4 9" id="KW-0812">Transmembrane</keyword>
<dbReference type="HAMAP" id="MF_01463_B">
    <property type="entry name" value="SecD_B"/>
    <property type="match status" value="1"/>
</dbReference>
<dbReference type="SUPFAM" id="SSF82866">
    <property type="entry name" value="Multidrug efflux transporter AcrB transmembrane domain"/>
    <property type="match status" value="1"/>
</dbReference>
<evidence type="ECO:0000256" key="2">
    <source>
        <dbReference type="ARBA" id="ARBA00022448"/>
    </source>
</evidence>
<evidence type="ECO:0000256" key="1">
    <source>
        <dbReference type="ARBA" id="ARBA00004651"/>
    </source>
</evidence>
<feature type="domain" description="Protein export membrane protein SecD/SecF C-terminal" evidence="11">
    <location>
        <begin position="319"/>
        <end position="492"/>
    </location>
</feature>
<dbReference type="InterPro" id="IPR048634">
    <property type="entry name" value="SecD_SecF_C"/>
</dbReference>
<evidence type="ECO:0000259" key="13">
    <source>
        <dbReference type="Pfam" id="PF22599"/>
    </source>
</evidence>
<organism evidence="14 15">
    <name type="scientific">Microbacterium panaciterrae</name>
    <dbReference type="NCBI Taxonomy" id="985759"/>
    <lineage>
        <taxon>Bacteria</taxon>
        <taxon>Bacillati</taxon>
        <taxon>Actinomycetota</taxon>
        <taxon>Actinomycetes</taxon>
        <taxon>Micrococcales</taxon>
        <taxon>Microbacteriaceae</taxon>
        <taxon>Microbacterium</taxon>
    </lineage>
</organism>
<feature type="compositionally biased region" description="Low complexity" evidence="10">
    <location>
        <begin position="151"/>
        <end position="167"/>
    </location>
</feature>
<feature type="compositionally biased region" description="Low complexity" evidence="10">
    <location>
        <begin position="559"/>
        <end position="570"/>
    </location>
</feature>
<dbReference type="Pfam" id="PF21760">
    <property type="entry name" value="SecD_1st"/>
    <property type="match status" value="1"/>
</dbReference>
<dbReference type="InterPro" id="IPR022813">
    <property type="entry name" value="SecD/SecF_arch_bac"/>
</dbReference>
<dbReference type="NCBIfam" id="TIGR01129">
    <property type="entry name" value="secD"/>
    <property type="match status" value="1"/>
</dbReference>
<dbReference type="InterPro" id="IPR048631">
    <property type="entry name" value="SecD_1st"/>
</dbReference>
<comment type="subunit">
    <text evidence="9">Forms a complex with SecF. Part of the essential Sec protein translocation apparatus which comprises SecA, SecYEG and auxiliary proteins SecDF. Other proteins may also be involved.</text>
</comment>
<dbReference type="EMBL" id="BAABGP010000008">
    <property type="protein sequence ID" value="GAA4482384.1"/>
    <property type="molecule type" value="Genomic_DNA"/>
</dbReference>
<evidence type="ECO:0000256" key="6">
    <source>
        <dbReference type="ARBA" id="ARBA00022989"/>
    </source>
</evidence>
<evidence type="ECO:0000259" key="11">
    <source>
        <dbReference type="Pfam" id="PF02355"/>
    </source>
</evidence>
<reference evidence="15" key="1">
    <citation type="journal article" date="2019" name="Int. J. Syst. Evol. Microbiol.">
        <title>The Global Catalogue of Microorganisms (GCM) 10K type strain sequencing project: providing services to taxonomists for standard genome sequencing and annotation.</title>
        <authorList>
            <consortium name="The Broad Institute Genomics Platform"/>
            <consortium name="The Broad Institute Genome Sequencing Center for Infectious Disease"/>
            <person name="Wu L."/>
            <person name="Ma J."/>
        </authorList>
    </citation>
    <scope>NUCLEOTIDE SEQUENCE [LARGE SCALE GENOMIC DNA]</scope>
    <source>
        <strain evidence="15">JCM 17839</strain>
    </source>
</reference>
<dbReference type="Pfam" id="PF22599">
    <property type="entry name" value="SecDF_P1_head"/>
    <property type="match status" value="1"/>
</dbReference>
<keyword evidence="8 9" id="KW-0472">Membrane</keyword>
<feature type="transmembrane region" description="Helical" evidence="9">
    <location>
        <begin position="392"/>
        <end position="415"/>
    </location>
</feature>
<protein>
    <recommendedName>
        <fullName evidence="9">Protein translocase subunit SecD</fullName>
    </recommendedName>
</protein>
<evidence type="ECO:0000256" key="5">
    <source>
        <dbReference type="ARBA" id="ARBA00022927"/>
    </source>
</evidence>
<feature type="transmembrane region" description="Helical" evidence="9">
    <location>
        <begin position="337"/>
        <end position="357"/>
    </location>
</feature>
<name>A0ABP8P5U0_9MICO</name>
<proteinExistence type="inferred from homology"/>
<keyword evidence="15" id="KW-1185">Reference proteome</keyword>
<keyword evidence="5 9" id="KW-0653">Protein transport</keyword>
<dbReference type="Pfam" id="PF02355">
    <property type="entry name" value="SecD_SecF_C"/>
    <property type="match status" value="1"/>
</dbReference>
<feature type="transmembrane region" description="Helical" evidence="9">
    <location>
        <begin position="467"/>
        <end position="486"/>
    </location>
</feature>
<feature type="domain" description="Protein translocase subunit SecDF P1" evidence="12">
    <location>
        <begin position="70"/>
        <end position="126"/>
    </location>
</feature>
<keyword evidence="7 9" id="KW-0811">Translocation</keyword>
<evidence type="ECO:0000313" key="14">
    <source>
        <dbReference type="EMBL" id="GAA4482384.1"/>
    </source>
</evidence>
<evidence type="ECO:0000256" key="4">
    <source>
        <dbReference type="ARBA" id="ARBA00022692"/>
    </source>
</evidence>
<dbReference type="PANTHER" id="PTHR30081:SF1">
    <property type="entry name" value="PROTEIN TRANSLOCASE SUBUNIT SECD"/>
    <property type="match status" value="1"/>
</dbReference>
<dbReference type="InterPro" id="IPR055344">
    <property type="entry name" value="SecD_SecF_C_bact"/>
</dbReference>
<comment type="similarity">
    <text evidence="9">Belongs to the SecD/SecF family. SecD subfamily.</text>
</comment>
<sequence>MASSSPVKHAWRVLLGLLVLVAVLFGINAGGVIFSKSSWAPSLALDLQGGTQIILSAQTPDGKDPSADQLDQAAQIIRQRVDASGVGESDITTEGGRNIVVQIAGKADQATRNRIQASAKMELRAVLAATSPATSFVGSDGKSTPYPTPAPDLGSTPSPSPTDGSDLSWITPKLKAEFLSYDCKTKRDAAKLPASEPLIACDSSGQAKYLLGPVELDGTSITDAVAGMNQQNGQWEVNLTFNGKGTDAFGKVSQRLYAYTQQNLTPRNQFAFVLDGSVISAPSMNGIILDGRPSISGSFTQESSKSLADQLKYGALPLSFTVQSSDTISATLGSQQLQIGLIAGLIGLGLVALYSLLSYRALGFVIVASIAVMAVLTYVIICILGWRMGFRLSLAGVAGLIVSIGFTADSFIVYFERIRDELRDGKSITGAVEDGWARAKRTIYISKSINVLAAVVLYILADATVKGFAFTLGLTTLIDVAIFVIFTHPVMQLLARTRFFGNGHPLSGMDPEALGAVYRTRTEYREVATASQGKAARAGRSRGEAERRQTIAERKRAEALAAAESGSARSGNEEND</sequence>
<dbReference type="Gene3D" id="3.30.1360.200">
    <property type="match status" value="1"/>
</dbReference>
<dbReference type="InterPro" id="IPR005791">
    <property type="entry name" value="SecD"/>
</dbReference>
<feature type="region of interest" description="Disordered" evidence="10">
    <location>
        <begin position="529"/>
        <end position="576"/>
    </location>
</feature>
<keyword evidence="2 9" id="KW-0813">Transport</keyword>
<comment type="caution">
    <text evidence="9">Lacks conserved residue(s) required for the propagation of feature annotation.</text>
</comment>
<evidence type="ECO:0000256" key="10">
    <source>
        <dbReference type="SAM" id="MobiDB-lite"/>
    </source>
</evidence>
<evidence type="ECO:0000256" key="3">
    <source>
        <dbReference type="ARBA" id="ARBA00022475"/>
    </source>
</evidence>
<dbReference type="NCBIfam" id="TIGR00916">
    <property type="entry name" value="2A0604s01"/>
    <property type="match status" value="1"/>
</dbReference>
<evidence type="ECO:0000256" key="8">
    <source>
        <dbReference type="ARBA" id="ARBA00023136"/>
    </source>
</evidence>
<comment type="caution">
    <text evidence="14">The sequence shown here is derived from an EMBL/GenBank/DDBJ whole genome shotgun (WGS) entry which is preliminary data.</text>
</comment>
<evidence type="ECO:0000256" key="9">
    <source>
        <dbReference type="HAMAP-Rule" id="MF_01463"/>
    </source>
</evidence>
<keyword evidence="6 9" id="KW-1133">Transmembrane helix</keyword>
<dbReference type="RefSeq" id="WP_345185347.1">
    <property type="nucleotide sequence ID" value="NZ_BAABGP010000008.1"/>
</dbReference>
<accession>A0ABP8P5U0</accession>
<evidence type="ECO:0000256" key="7">
    <source>
        <dbReference type="ARBA" id="ARBA00023010"/>
    </source>
</evidence>
<evidence type="ECO:0000313" key="15">
    <source>
        <dbReference type="Proteomes" id="UP001500731"/>
    </source>
</evidence>
<dbReference type="PANTHER" id="PTHR30081">
    <property type="entry name" value="PROTEIN-EXPORT MEMBRANE PROTEIN SEC"/>
    <property type="match status" value="1"/>
</dbReference>